<reference evidence="3" key="1">
    <citation type="submission" date="2013-10" db="EMBL/GenBank/DDBJ databases">
        <title>Genomic analysis of the causative agents of coccidiosis in chickens.</title>
        <authorList>
            <person name="Reid A.J."/>
            <person name="Blake D."/>
            <person name="Billington K."/>
            <person name="Browne H."/>
            <person name="Dunn M."/>
            <person name="Hung S."/>
            <person name="Kawahara F."/>
            <person name="Miranda-Saavedra D."/>
            <person name="Mourier T."/>
            <person name="Nagra H."/>
            <person name="Otto T.D."/>
            <person name="Rawlings N."/>
            <person name="Sanchez A."/>
            <person name="Sanders M."/>
            <person name="Subramaniam C."/>
            <person name="Tay Y."/>
            <person name="Dear P."/>
            <person name="Doerig C."/>
            <person name="Gruber A."/>
            <person name="Parkinson J."/>
            <person name="Shirley M."/>
            <person name="Wan K.L."/>
            <person name="Berriman M."/>
            <person name="Tomley F."/>
            <person name="Pain A."/>
        </authorList>
    </citation>
    <scope>NUCLEOTIDE SEQUENCE</scope>
    <source>
        <strain evidence="3">Houghton</strain>
    </source>
</reference>
<accession>U6GMV6</accession>
<dbReference type="OMA" id="WHTEYAL"/>
<dbReference type="Proteomes" id="UP000018050">
    <property type="component" value="Unassembled WGS sequence"/>
</dbReference>
<dbReference type="GO" id="GO:0005858">
    <property type="term" value="C:axonemal dynein complex"/>
    <property type="evidence" value="ECO:0007669"/>
    <property type="project" value="TreeGrafter"/>
</dbReference>
<dbReference type="PANTHER" id="PTHR46532">
    <property type="entry name" value="MALE FERTILITY FACTOR KL5"/>
    <property type="match status" value="1"/>
</dbReference>
<dbReference type="VEuPathDB" id="ToxoDB:EAH_00002950"/>
<proteinExistence type="predicted"/>
<evidence type="ECO:0000256" key="1">
    <source>
        <dbReference type="SAM" id="MobiDB-lite"/>
    </source>
</evidence>
<dbReference type="InterPro" id="IPR013594">
    <property type="entry name" value="Dynein_heavy_tail"/>
</dbReference>
<feature type="compositionally biased region" description="Polar residues" evidence="1">
    <location>
        <begin position="19"/>
        <end position="35"/>
    </location>
</feature>
<dbReference type="RefSeq" id="XP_013249459.1">
    <property type="nucleotide sequence ID" value="XM_013394005.1"/>
</dbReference>
<dbReference type="AlphaFoldDB" id="U6GMV6"/>
<name>U6GMV6_EIMAC</name>
<sequence>MSDVVSETPMATPDENMGHGTSNPQGGSAQCNGTATHGPHSSMEDPCSLPVAEELARWLVAQIQLPGFVADEDWTPEHTTEFARFCNDENRKQWFLWISKPSCRTPPNLKEEGESVMERWRSARLSFSDELPAHCIGSMLQQTTAEEPSGNGLVFVGKRNGLVRHRNAEEQLLCLSFHGDVLSRLAAVIRGVHIPVLGDNHAWPQSFKRELLRRLSNYVGRMTDIVHRAQGCAKLVLPLEDLGDTEGCLCDRDLVQRLEALVVCWTRQVKEILALQDGPEGAVESGHLGEIQRWTEHAQNLASLLEQFQEESLHSVLKILNAAKSSYAKPFQAAQHEVAVAAHLADENLKFLEVLRGPCQALREADSTQIPRVATRLLMAVRIVATHSKYYTTPERIGGLLRNIAGEIIRRGQASINVDSIWSGNVAEPMESLRNAVQCGLALNKIFSQLSTLIKAEGKAVCSWDFADGAAFAESDAFVQRCSDLLDVCQAQLQFNPTVQLRQHEATVSSKEEFQTKAQQNNVHQNQLPFFGAFQTESIRCNIRDIQETFGKSLSRLRAMGRSVLHVKATNWHTEYALFKEQVRDQECMYTNVIATAFKRVATVEEACEIYDGFKVLAKRPKIQRFLEKKAGESLLAIKKQFDNLKRSRAAFLVTRVLHPNKSGAALWCRGAAIYLQRKLQTLRRVALPADGKDAEQALELFETVTSMLQKFVEKSFQEWLQDIETLHPSGQASQPSDLPQFGCDIYILTKGRGGGLELNFDKGLQRVLQEARFWQCLQDQTIRLPFSILEIMRHQDRLFLLRQHVSKIPEERRLFQHHFGALDKKIAPGIQKLTWNSKGIKEFFVRDVWKDCQEVSEYVNRFQSAKRAIAGIMEAATHVRLICVDKKSTRELEDFLCQQTEIHTAALRLLKDHYNELLGNILRVQELFKEQNKDVQREWAAFVDRIDAEWRETLRKIARMSLQELATALYPKESKRNSVDAYPMLRIFAVLCLDEVDGNCSRMMFDPPMDKLKTTMERVCSDAIQTLSYLPKLSESLEEG</sequence>
<dbReference type="Pfam" id="PF08385">
    <property type="entry name" value="DHC_N1"/>
    <property type="match status" value="1"/>
</dbReference>
<dbReference type="GO" id="GO:0007018">
    <property type="term" value="P:microtubule-based movement"/>
    <property type="evidence" value="ECO:0007669"/>
    <property type="project" value="InterPro"/>
</dbReference>
<gene>
    <name evidence="3" type="ORF">EAH_00002950</name>
</gene>
<dbReference type="GO" id="GO:0051959">
    <property type="term" value="F:dynein light intermediate chain binding"/>
    <property type="evidence" value="ECO:0007669"/>
    <property type="project" value="InterPro"/>
</dbReference>
<evidence type="ECO:0000259" key="2">
    <source>
        <dbReference type="Pfam" id="PF08385"/>
    </source>
</evidence>
<dbReference type="GeneID" id="25268365"/>
<feature type="region of interest" description="Disordered" evidence="1">
    <location>
        <begin position="1"/>
        <end position="46"/>
    </location>
</feature>
<protein>
    <recommendedName>
        <fullName evidence="2">Dynein heavy chain tail domain-containing protein</fullName>
    </recommendedName>
</protein>
<evidence type="ECO:0000313" key="4">
    <source>
        <dbReference type="Proteomes" id="UP000018050"/>
    </source>
</evidence>
<feature type="domain" description="Dynein heavy chain tail" evidence="2">
    <location>
        <begin position="255"/>
        <end position="844"/>
    </location>
</feature>
<dbReference type="EMBL" id="HG671257">
    <property type="protein sequence ID" value="CDI80603.1"/>
    <property type="molecule type" value="Genomic_DNA"/>
</dbReference>
<organism evidence="3 4">
    <name type="scientific">Eimeria acervulina</name>
    <name type="common">Coccidian parasite</name>
    <dbReference type="NCBI Taxonomy" id="5801"/>
    <lineage>
        <taxon>Eukaryota</taxon>
        <taxon>Sar</taxon>
        <taxon>Alveolata</taxon>
        <taxon>Apicomplexa</taxon>
        <taxon>Conoidasida</taxon>
        <taxon>Coccidia</taxon>
        <taxon>Eucoccidiorida</taxon>
        <taxon>Eimeriorina</taxon>
        <taxon>Eimeriidae</taxon>
        <taxon>Eimeria</taxon>
    </lineage>
</organism>
<reference evidence="3" key="2">
    <citation type="submission" date="2013-10" db="EMBL/GenBank/DDBJ databases">
        <authorList>
            <person name="Aslett M."/>
        </authorList>
    </citation>
    <scope>NUCLEOTIDE SEQUENCE</scope>
    <source>
        <strain evidence="3">Houghton</strain>
    </source>
</reference>
<dbReference type="InterPro" id="IPR026983">
    <property type="entry name" value="DHC"/>
</dbReference>
<evidence type="ECO:0000313" key="3">
    <source>
        <dbReference type="EMBL" id="CDI80603.1"/>
    </source>
</evidence>
<dbReference type="GO" id="GO:0045505">
    <property type="term" value="F:dynein intermediate chain binding"/>
    <property type="evidence" value="ECO:0007669"/>
    <property type="project" value="InterPro"/>
</dbReference>
<dbReference type="OrthoDB" id="10251809at2759"/>
<keyword evidence="4" id="KW-1185">Reference proteome</keyword>
<dbReference type="PANTHER" id="PTHR46532:SF11">
    <property type="entry name" value="DYNEIN AXONEMAL HEAVY CHAIN 12"/>
    <property type="match status" value="1"/>
</dbReference>